<dbReference type="Gene3D" id="1.10.340.70">
    <property type="match status" value="1"/>
</dbReference>
<dbReference type="Gene3D" id="3.10.10.10">
    <property type="entry name" value="HIV Type 1 Reverse Transcriptase, subunit A, domain 1"/>
    <property type="match status" value="1"/>
</dbReference>
<evidence type="ECO:0000256" key="3">
    <source>
        <dbReference type="ARBA" id="ARBA00022695"/>
    </source>
</evidence>
<dbReference type="EC" id="2.7.7.49" evidence="1"/>
<keyword evidence="4" id="KW-0540">Nuclease</keyword>
<evidence type="ECO:0000256" key="5">
    <source>
        <dbReference type="ARBA" id="ARBA00022759"/>
    </source>
</evidence>
<evidence type="ECO:0000259" key="9">
    <source>
        <dbReference type="PROSITE" id="PS50994"/>
    </source>
</evidence>
<dbReference type="GO" id="GO:0003964">
    <property type="term" value="F:RNA-directed DNA polymerase activity"/>
    <property type="evidence" value="ECO:0007669"/>
    <property type="project" value="UniProtKB-EC"/>
</dbReference>
<dbReference type="SUPFAM" id="SSF53098">
    <property type="entry name" value="Ribonuclease H-like"/>
    <property type="match status" value="1"/>
</dbReference>
<dbReference type="InterPro" id="IPR041588">
    <property type="entry name" value="Integrase_H2C2"/>
</dbReference>
<organism evidence="10">
    <name type="scientific">Scylla olivacea</name>
    <name type="common">Orange mud crab</name>
    <name type="synonym">Cancer olivacea</name>
    <dbReference type="NCBI Taxonomy" id="85551"/>
    <lineage>
        <taxon>Eukaryota</taxon>
        <taxon>Metazoa</taxon>
        <taxon>Ecdysozoa</taxon>
        <taxon>Arthropoda</taxon>
        <taxon>Crustacea</taxon>
        <taxon>Multicrustacea</taxon>
        <taxon>Malacostraca</taxon>
        <taxon>Eumalacostraca</taxon>
        <taxon>Eucarida</taxon>
        <taxon>Decapoda</taxon>
        <taxon>Pleocyemata</taxon>
        <taxon>Brachyura</taxon>
        <taxon>Eubrachyura</taxon>
        <taxon>Portunoidea</taxon>
        <taxon>Portunidae</taxon>
        <taxon>Portuninae</taxon>
        <taxon>Scylla</taxon>
    </lineage>
</organism>
<dbReference type="EMBL" id="GDRN01111585">
    <property type="protein sequence ID" value="JAI56747.1"/>
    <property type="molecule type" value="Transcribed_RNA"/>
</dbReference>
<dbReference type="InterPro" id="IPR000477">
    <property type="entry name" value="RT_dom"/>
</dbReference>
<dbReference type="Pfam" id="PF17921">
    <property type="entry name" value="Integrase_H2C2"/>
    <property type="match status" value="1"/>
</dbReference>
<name>A0A0P4VVD0_SCYOL</name>
<dbReference type="GO" id="GO:0003676">
    <property type="term" value="F:nucleic acid binding"/>
    <property type="evidence" value="ECO:0007669"/>
    <property type="project" value="InterPro"/>
</dbReference>
<dbReference type="Gene3D" id="3.30.420.10">
    <property type="entry name" value="Ribonuclease H-like superfamily/Ribonuclease H"/>
    <property type="match status" value="1"/>
</dbReference>
<dbReference type="InterPro" id="IPR001584">
    <property type="entry name" value="Integrase_cat-core"/>
</dbReference>
<dbReference type="InterPro" id="IPR043128">
    <property type="entry name" value="Rev_trsase/Diguanyl_cyclase"/>
</dbReference>
<evidence type="ECO:0000313" key="10">
    <source>
        <dbReference type="EMBL" id="JAI56747.1"/>
    </source>
</evidence>
<evidence type="ECO:0000256" key="6">
    <source>
        <dbReference type="ARBA" id="ARBA00022801"/>
    </source>
</evidence>
<dbReference type="PROSITE" id="PS50994">
    <property type="entry name" value="INTEGRASE"/>
    <property type="match status" value="1"/>
</dbReference>
<accession>A0A0P4VVD0</accession>
<dbReference type="Gene3D" id="3.30.70.270">
    <property type="match status" value="2"/>
</dbReference>
<keyword evidence="5" id="KW-0255">Endonuclease</keyword>
<dbReference type="Pfam" id="PF00078">
    <property type="entry name" value="RVT_1"/>
    <property type="match status" value="1"/>
</dbReference>
<dbReference type="PROSITE" id="PS50878">
    <property type="entry name" value="RT_POL"/>
    <property type="match status" value="1"/>
</dbReference>
<proteinExistence type="predicted"/>
<dbReference type="PANTHER" id="PTHR37984:SF5">
    <property type="entry name" value="PROTEIN NYNRIN-LIKE"/>
    <property type="match status" value="1"/>
</dbReference>
<feature type="domain" description="Integrase catalytic" evidence="9">
    <location>
        <begin position="830"/>
        <end position="987"/>
    </location>
</feature>
<dbReference type="GO" id="GO:0042575">
    <property type="term" value="C:DNA polymerase complex"/>
    <property type="evidence" value="ECO:0007669"/>
    <property type="project" value="UniProtKB-ARBA"/>
</dbReference>
<keyword evidence="2" id="KW-0808">Transferase</keyword>
<dbReference type="InterPro" id="IPR036397">
    <property type="entry name" value="RNaseH_sf"/>
</dbReference>
<dbReference type="CDD" id="cd09274">
    <property type="entry name" value="RNase_HI_RT_Ty3"/>
    <property type="match status" value="1"/>
</dbReference>
<evidence type="ECO:0000256" key="4">
    <source>
        <dbReference type="ARBA" id="ARBA00022722"/>
    </source>
</evidence>
<protein>
    <recommendedName>
        <fullName evidence="1">RNA-directed DNA polymerase</fullName>
        <ecNumber evidence="1">2.7.7.49</ecNumber>
    </recommendedName>
</protein>
<dbReference type="InterPro" id="IPR012337">
    <property type="entry name" value="RNaseH-like_sf"/>
</dbReference>
<dbReference type="GO" id="GO:0015074">
    <property type="term" value="P:DNA integration"/>
    <property type="evidence" value="ECO:0007669"/>
    <property type="project" value="InterPro"/>
</dbReference>
<keyword evidence="3" id="KW-0548">Nucleotidyltransferase</keyword>
<dbReference type="Pfam" id="PF17917">
    <property type="entry name" value="RT_RNaseH"/>
    <property type="match status" value="1"/>
</dbReference>
<reference evidence="10" key="1">
    <citation type="submission" date="2015-09" db="EMBL/GenBank/DDBJ databases">
        <title>Scylla olivacea transcriptome.</title>
        <authorList>
            <person name="Ikhwanuddin M."/>
        </authorList>
    </citation>
    <scope>NUCLEOTIDE SEQUENCE</scope>
</reference>
<feature type="domain" description="Reverse transcriptase" evidence="8">
    <location>
        <begin position="289"/>
        <end position="469"/>
    </location>
</feature>
<dbReference type="FunFam" id="3.30.70.270:FF:000020">
    <property type="entry name" value="Transposon Tf2-6 polyprotein-like Protein"/>
    <property type="match status" value="1"/>
</dbReference>
<dbReference type="AlphaFoldDB" id="A0A0P4VVD0"/>
<keyword evidence="6" id="KW-0378">Hydrolase</keyword>
<dbReference type="CDD" id="cd01647">
    <property type="entry name" value="RT_LTR"/>
    <property type="match status" value="1"/>
</dbReference>
<dbReference type="SUPFAM" id="SSF56672">
    <property type="entry name" value="DNA/RNA polymerases"/>
    <property type="match status" value="1"/>
</dbReference>
<evidence type="ECO:0000256" key="1">
    <source>
        <dbReference type="ARBA" id="ARBA00012493"/>
    </source>
</evidence>
<dbReference type="PANTHER" id="PTHR37984">
    <property type="entry name" value="PROTEIN CBG26694"/>
    <property type="match status" value="1"/>
</dbReference>
<dbReference type="FunFam" id="1.10.340.70:FF:000001">
    <property type="entry name" value="Retrovirus-related Pol polyprotein from transposon gypsy-like Protein"/>
    <property type="match status" value="1"/>
</dbReference>
<dbReference type="InterPro" id="IPR041373">
    <property type="entry name" value="RT_RNaseH"/>
</dbReference>
<evidence type="ECO:0000259" key="8">
    <source>
        <dbReference type="PROSITE" id="PS50878"/>
    </source>
</evidence>
<keyword evidence="7" id="KW-0695">RNA-directed DNA polymerase</keyword>
<dbReference type="InterPro" id="IPR050951">
    <property type="entry name" value="Retrovirus_Pol_polyprotein"/>
</dbReference>
<dbReference type="Pfam" id="PF00665">
    <property type="entry name" value="rve"/>
    <property type="match status" value="1"/>
</dbReference>
<dbReference type="InterPro" id="IPR043502">
    <property type="entry name" value="DNA/RNA_pol_sf"/>
</dbReference>
<sequence>MTLLEIGVGEETIHKQWCPVVPNSYLDADVLLGTDILSQAPFQWNGKTNTVKWGKTTYLVNHIKRQKGKVERVHEVPILPTTPSQTDHIRLTHTIKLDPYRAQFLPISVKEDPGETLLVQPQPCLTPNHHPLIVTVDENKKVPLPFINDTKGRKTVKPGTLLGTFENISSPTVKVIHQKQATPSLEIHNDLLPHNDQTRCQESKSRPQRLEELIRQQKWSNLTREQKTILKNIILNHHDLFIVDKNELGLMKGPPAKINISNPEPSRGPRYRYPEEAKTLISDMLTDMENRDIIEKSTSAWLSPIVLVNKPDGSKRMCLDYRHVNKHLTTDIYPLPRLEELVEQAAGHQFYATLDMREAYFQILLEEGSRDLTAFSDGVTLYRFKRLPFGLSCSPAIFTRHMASLLAPLVKKGWMKNYLDDLIIWASDFTTLSERLSETFALLKENGVKLNLSKCEMAKTEVTFLGHKISQEGSQPDPKNVEAVLEMKPPTKVKEVRRFLGMAGFYRKHISNFAQIATPLTNLTKKDQPFLWTDKCQEAFDTLKRSLAQAPILARAQSNQPFILTTDASNTHVGGVLSQTQEDGSVRPLGYFSKKLNSTENRYSATDKEALAVLLSCRHFHHYLWGTSFTIFTDHQPLTSIFKRKTKSARMNRWILEMREYQYNIQYVKGKYNYVADQLSRPVRIIQRCPTPNYLGLTLEQIKIQQREEIKWRDMIEYLEGGSIPTKKYHKSILHQFTIIDELLYYAKENIDGSIHYSLVVPQVLIPKALEHAHELSGHLGQKKTIKKAEELFYWCNLKFDVTQYVKNCLTCQRFKTSPGLQQPYQELPSVEKPLDRIGIDLTDMIAGSGGYRYVLTIVDHFSRFVKFYPLKNKLSEGIVEALQQYITDFGTPHSIVLDNGGEFTSQIFQQFCQQHLITLCYTTPYHPQGNAITERLHRTLKSILASMCRGYPLRWPRLLPVCQATMNAAVHTSIAQQPFFAFFSRHAPRVVGARLPAVDGDEQDVDVVRRLIRETHEKMTRKYRNAANRKRKEQKVDIGALVWVKRETTESGVCKKLCVRWDGPYKVVEVLRGGGGYVVKDPFSGKMVQRAAEKIKQFHSEEEYVVAAQDTVFQPDIETEVLPPRGRNRPRRYIEEC</sequence>
<evidence type="ECO:0000256" key="2">
    <source>
        <dbReference type="ARBA" id="ARBA00022679"/>
    </source>
</evidence>
<evidence type="ECO:0000256" key="7">
    <source>
        <dbReference type="ARBA" id="ARBA00022918"/>
    </source>
</evidence>